<feature type="domain" description="Cytochrome C Planctomycete-type" evidence="2">
    <location>
        <begin position="182"/>
        <end position="241"/>
    </location>
</feature>
<evidence type="ECO:0000259" key="3">
    <source>
        <dbReference type="Pfam" id="PF09990"/>
    </source>
</evidence>
<feature type="transmembrane region" description="Helical" evidence="1">
    <location>
        <begin position="47"/>
        <end position="70"/>
    </location>
</feature>
<keyword evidence="1" id="KW-0812">Transmembrane</keyword>
<dbReference type="Gene3D" id="3.80.10.10">
    <property type="entry name" value="Ribonuclease Inhibitor"/>
    <property type="match status" value="1"/>
</dbReference>
<feature type="transmembrane region" description="Helical" evidence="1">
    <location>
        <begin position="17"/>
        <end position="35"/>
    </location>
</feature>
<dbReference type="PANTHER" id="PTHR35889">
    <property type="entry name" value="CYCLOINULO-OLIGOSACCHARIDE FRUCTANOTRANSFERASE-RELATED"/>
    <property type="match status" value="1"/>
</dbReference>
<evidence type="ECO:0000313" key="4">
    <source>
        <dbReference type="EMBL" id="NMH86023.1"/>
    </source>
</evidence>
<dbReference type="InterPro" id="IPR011429">
    <property type="entry name" value="Cyt_c_Planctomycete-type"/>
</dbReference>
<dbReference type="Pfam" id="PF09990">
    <property type="entry name" value="DUF2231"/>
    <property type="match status" value="1"/>
</dbReference>
<dbReference type="InterPro" id="IPR019251">
    <property type="entry name" value="DUF2231_TM"/>
</dbReference>
<keyword evidence="1" id="KW-0472">Membrane</keyword>
<dbReference type="SUPFAM" id="SSF46626">
    <property type="entry name" value="Cytochrome c"/>
    <property type="match status" value="1"/>
</dbReference>
<reference evidence="4 5" key="1">
    <citation type="submission" date="2020-04" db="EMBL/GenBank/DDBJ databases">
        <title>A Flavivirga sp. nov.</title>
        <authorList>
            <person name="Sun X."/>
        </authorList>
    </citation>
    <scope>NUCLEOTIDE SEQUENCE [LARGE SCALE GENOMIC DNA]</scope>
    <source>
        <strain evidence="4 5">Y03</strain>
    </source>
</reference>
<accession>A0ABX1RTC3</accession>
<evidence type="ECO:0000259" key="2">
    <source>
        <dbReference type="Pfam" id="PF07635"/>
    </source>
</evidence>
<sequence length="461" mass="51460">MNETTDFILFLGRFHPLVVHLPIGFLFFAFLLELYGKWKNTPALTAAIPLALLSGVISAAVACILGYMLSLGGDYSESTLDIHFWFGIATTIITFLAWLIRVEKINISKPNSIKSNISLLTLIVVLLSITGHYGGNLTHGSDYLTKYAPFGKVKKQALAPLAKVEDANIYSYLVNPILENKCTSCHNTDKKKGGLMLHDSISILKGGKNGEVLIAGNASKSELIRRVLLEPHHDDFMPPEGKTPLTEEEITILSYWIDNANADFNSNVGTVKTPETVLEIASNMLGLGEKEKGEIDLPTMGAIDDVVLNDILSEGFNLRELVYESNLYEVLLPPNTIIESNTNQLDVKLQKLSKIKDHILWLYIEDNLLNDSHMKVINQFQNLQKIVISKNHITDAGISEIKNLSNLSSINLYKTAISKKSLDYFSKMKNLKKVYAWQTNISEKDLETSKSERFFEVIVKP</sequence>
<dbReference type="RefSeq" id="WP_169669081.1">
    <property type="nucleotide sequence ID" value="NZ_JABBHF010000001.1"/>
</dbReference>
<keyword evidence="1" id="KW-1133">Transmembrane helix</keyword>
<organism evidence="4 5">
    <name type="scientific">Flavivirga algicola</name>
    <dbReference type="NCBI Taxonomy" id="2729136"/>
    <lineage>
        <taxon>Bacteria</taxon>
        <taxon>Pseudomonadati</taxon>
        <taxon>Bacteroidota</taxon>
        <taxon>Flavobacteriia</taxon>
        <taxon>Flavobacteriales</taxon>
        <taxon>Flavobacteriaceae</taxon>
        <taxon>Flavivirga</taxon>
    </lineage>
</organism>
<dbReference type="Proteomes" id="UP000746690">
    <property type="component" value="Unassembled WGS sequence"/>
</dbReference>
<dbReference type="EMBL" id="JABBHF010000001">
    <property type="protein sequence ID" value="NMH86023.1"/>
    <property type="molecule type" value="Genomic_DNA"/>
</dbReference>
<feature type="transmembrane region" description="Helical" evidence="1">
    <location>
        <begin position="82"/>
        <end position="101"/>
    </location>
</feature>
<dbReference type="InterPro" id="IPR036909">
    <property type="entry name" value="Cyt_c-like_dom_sf"/>
</dbReference>
<evidence type="ECO:0000256" key="1">
    <source>
        <dbReference type="SAM" id="Phobius"/>
    </source>
</evidence>
<comment type="caution">
    <text evidence="4">The sequence shown here is derived from an EMBL/GenBank/DDBJ whole genome shotgun (WGS) entry which is preliminary data.</text>
</comment>
<protein>
    <recommendedName>
        <fullName evidence="6">Cytochrome c domain-containing protein</fullName>
    </recommendedName>
</protein>
<dbReference type="PANTHER" id="PTHR35889:SF3">
    <property type="entry name" value="F-BOX DOMAIN-CONTAINING PROTEIN"/>
    <property type="match status" value="1"/>
</dbReference>
<evidence type="ECO:0000313" key="5">
    <source>
        <dbReference type="Proteomes" id="UP000746690"/>
    </source>
</evidence>
<proteinExistence type="predicted"/>
<keyword evidence="5" id="KW-1185">Reference proteome</keyword>
<dbReference type="Pfam" id="PF07635">
    <property type="entry name" value="PSCyt1"/>
    <property type="match status" value="1"/>
</dbReference>
<dbReference type="InterPro" id="IPR032675">
    <property type="entry name" value="LRR_dom_sf"/>
</dbReference>
<gene>
    <name evidence="4" type="ORF">HHX25_00760</name>
</gene>
<feature type="transmembrane region" description="Helical" evidence="1">
    <location>
        <begin position="113"/>
        <end position="134"/>
    </location>
</feature>
<evidence type="ECO:0008006" key="6">
    <source>
        <dbReference type="Google" id="ProtNLM"/>
    </source>
</evidence>
<feature type="domain" description="DUF2231" evidence="3">
    <location>
        <begin position="14"/>
        <end position="138"/>
    </location>
</feature>
<name>A0ABX1RTC3_9FLAO</name>
<dbReference type="SUPFAM" id="SSF52058">
    <property type="entry name" value="L domain-like"/>
    <property type="match status" value="1"/>
</dbReference>